<evidence type="ECO:0000313" key="2">
    <source>
        <dbReference type="EMBL" id="TCT36726.1"/>
    </source>
</evidence>
<feature type="region of interest" description="Disordered" evidence="1">
    <location>
        <begin position="78"/>
        <end position="112"/>
    </location>
</feature>
<accession>A0A4R3NPQ5</accession>
<dbReference type="Proteomes" id="UP000295055">
    <property type="component" value="Unassembled WGS sequence"/>
</dbReference>
<proteinExistence type="predicted"/>
<protein>
    <submittedName>
        <fullName evidence="2">Uncharacterized protein</fullName>
    </submittedName>
</protein>
<evidence type="ECO:0000256" key="1">
    <source>
        <dbReference type="SAM" id="MobiDB-lite"/>
    </source>
</evidence>
<gene>
    <name evidence="2" type="ORF">EC835_102177</name>
</gene>
<comment type="caution">
    <text evidence="2">The sequence shown here is derived from an EMBL/GenBank/DDBJ whole genome shotgun (WGS) entry which is preliminary data.</text>
</comment>
<dbReference type="AlphaFoldDB" id="A0A4R3NPQ5"/>
<dbReference type="RefSeq" id="WP_036952848.1">
    <property type="nucleotide sequence ID" value="NZ_CABKTH010000004.1"/>
</dbReference>
<evidence type="ECO:0000313" key="3">
    <source>
        <dbReference type="Proteomes" id="UP000295055"/>
    </source>
</evidence>
<reference evidence="2 3" key="1">
    <citation type="submission" date="2019-03" db="EMBL/GenBank/DDBJ databases">
        <title>Genomic analyses of the natural microbiome of Caenorhabditis elegans.</title>
        <authorList>
            <person name="Samuel B."/>
        </authorList>
    </citation>
    <scope>NUCLEOTIDE SEQUENCE [LARGE SCALE GENOMIC DNA]</scope>
    <source>
        <strain evidence="2 3">JUb102</strain>
    </source>
</reference>
<name>A0A4R3NPQ5_9GAMM</name>
<dbReference type="EMBL" id="SMAS01000002">
    <property type="protein sequence ID" value="TCT36726.1"/>
    <property type="molecule type" value="Genomic_DNA"/>
</dbReference>
<feature type="compositionally biased region" description="Polar residues" evidence="1">
    <location>
        <begin position="78"/>
        <end position="106"/>
    </location>
</feature>
<sequence length="112" mass="12644">MALYVYCSLSNDQHYSVDEGQIFIAGQANVMTEFPYTSIGRMTTISDEQFVQLKNNSVFQLHKKNGFIRVEHHQDVIQRNSPATNASDELSLNKSNLSKVTTQKTSRTSKKG</sequence>
<organism evidence="2 3">
    <name type="scientific">Providencia alcalifaciens</name>
    <dbReference type="NCBI Taxonomy" id="126385"/>
    <lineage>
        <taxon>Bacteria</taxon>
        <taxon>Pseudomonadati</taxon>
        <taxon>Pseudomonadota</taxon>
        <taxon>Gammaproteobacteria</taxon>
        <taxon>Enterobacterales</taxon>
        <taxon>Morganellaceae</taxon>
        <taxon>Providencia</taxon>
    </lineage>
</organism>
<dbReference type="OrthoDB" id="6444714at2"/>